<dbReference type="STRING" id="66430.ACS04_13905"/>
<dbReference type="SUPFAM" id="SSF109854">
    <property type="entry name" value="DinB/YfiT-like putative metalloenzymes"/>
    <property type="match status" value="1"/>
</dbReference>
<evidence type="ECO:0000313" key="3">
    <source>
        <dbReference type="Proteomes" id="UP000035932"/>
    </source>
</evidence>
<organism evidence="2 3">
    <name type="scientific">Streptomyces roseus</name>
    <dbReference type="NCBI Taxonomy" id="66430"/>
    <lineage>
        <taxon>Bacteria</taxon>
        <taxon>Bacillati</taxon>
        <taxon>Actinomycetota</taxon>
        <taxon>Actinomycetes</taxon>
        <taxon>Kitasatosporales</taxon>
        <taxon>Streptomycetaceae</taxon>
        <taxon>Streptomyces</taxon>
    </lineage>
</organism>
<dbReference type="Gene3D" id="1.20.120.450">
    <property type="entry name" value="dinb family like domain"/>
    <property type="match status" value="1"/>
</dbReference>
<keyword evidence="3" id="KW-1185">Reference proteome</keyword>
<feature type="compositionally biased region" description="Low complexity" evidence="1">
    <location>
        <begin position="14"/>
        <end position="29"/>
    </location>
</feature>
<dbReference type="EMBL" id="LFML01000052">
    <property type="protein sequence ID" value="KMO97244.1"/>
    <property type="molecule type" value="Genomic_DNA"/>
</dbReference>
<dbReference type="OrthoDB" id="9793216at2"/>
<dbReference type="AlphaFoldDB" id="A0A0J6XPT4"/>
<reference evidence="2 3" key="1">
    <citation type="submission" date="2015-06" db="EMBL/GenBank/DDBJ databases">
        <title>Recapitulation of the evolution of biosynthetic gene clusters reveals hidden chemical diversity on bacterial genomes.</title>
        <authorList>
            <person name="Cruz-Morales P."/>
            <person name="Martinez-Guerrero C."/>
            <person name="Morales-Escalante M.A."/>
            <person name="Yanez-Guerra L.A."/>
            <person name="Kopp J.F."/>
            <person name="Feldmann J."/>
            <person name="Ramos-Aboites H.E."/>
            <person name="Barona-Gomez F."/>
        </authorList>
    </citation>
    <scope>NUCLEOTIDE SEQUENCE [LARGE SCALE GENOMIC DNA]</scope>
    <source>
        <strain evidence="2 3">ATCC 31245</strain>
    </source>
</reference>
<comment type="caution">
    <text evidence="2">The sequence shown here is derived from an EMBL/GenBank/DDBJ whole genome shotgun (WGS) entry which is preliminary data.</text>
</comment>
<dbReference type="InterPro" id="IPR034660">
    <property type="entry name" value="DinB/YfiT-like"/>
</dbReference>
<feature type="region of interest" description="Disordered" evidence="1">
    <location>
        <begin position="1"/>
        <end position="37"/>
    </location>
</feature>
<accession>A0A0J6XPT4</accession>
<name>A0A0J6XPT4_9ACTN</name>
<evidence type="ECO:0008006" key="4">
    <source>
        <dbReference type="Google" id="ProtNLM"/>
    </source>
</evidence>
<protein>
    <recommendedName>
        <fullName evidence="4">DinB-like domain-containing protein</fullName>
    </recommendedName>
</protein>
<dbReference type="PATRIC" id="fig|66430.4.peg.5210"/>
<evidence type="ECO:0000313" key="2">
    <source>
        <dbReference type="EMBL" id="KMO97244.1"/>
    </source>
</evidence>
<evidence type="ECO:0000256" key="1">
    <source>
        <dbReference type="SAM" id="MobiDB-lite"/>
    </source>
</evidence>
<sequence length="168" mass="18624">MWPDLSFGVPPSCPAGQGPAETPEPAPATVQREDPAASVRALLEVAGDRDAFRPPLRHRHRLRLPPAPRGHRGQPRLPRLPFRRILLAWTRLRASNVALLAAPSPEDRRRTGRRGEQGDETTEVTIRKVIGHDIAHISQIYRAIRPVREAAGLDVAELDATYESLGLR</sequence>
<dbReference type="RefSeq" id="WP_048476891.1">
    <property type="nucleotide sequence ID" value="NZ_JBIRUD010000013.1"/>
</dbReference>
<dbReference type="Proteomes" id="UP000035932">
    <property type="component" value="Unassembled WGS sequence"/>
</dbReference>
<gene>
    <name evidence="2" type="ORF">ACS04_13905</name>
</gene>
<proteinExistence type="predicted"/>